<feature type="region of interest" description="Disordered" evidence="1">
    <location>
        <begin position="1"/>
        <end position="53"/>
    </location>
</feature>
<dbReference type="InterPro" id="IPR044618">
    <property type="entry name" value="NdhT-like"/>
</dbReference>
<gene>
    <name evidence="2" type="ORF">AXF42_Ash002448</name>
</gene>
<protein>
    <submittedName>
        <fullName evidence="2">Uncharacterized protein</fullName>
    </submittedName>
</protein>
<keyword evidence="3" id="KW-1185">Reference proteome</keyword>
<organism evidence="2 3">
    <name type="scientific">Apostasia shenzhenica</name>
    <dbReference type="NCBI Taxonomy" id="1088818"/>
    <lineage>
        <taxon>Eukaryota</taxon>
        <taxon>Viridiplantae</taxon>
        <taxon>Streptophyta</taxon>
        <taxon>Embryophyta</taxon>
        <taxon>Tracheophyta</taxon>
        <taxon>Spermatophyta</taxon>
        <taxon>Magnoliopsida</taxon>
        <taxon>Liliopsida</taxon>
        <taxon>Asparagales</taxon>
        <taxon>Orchidaceae</taxon>
        <taxon>Apostasioideae</taxon>
        <taxon>Apostasia</taxon>
    </lineage>
</organism>
<dbReference type="EMBL" id="KZ451969">
    <property type="protein sequence ID" value="PKA57144.1"/>
    <property type="molecule type" value="Genomic_DNA"/>
</dbReference>
<evidence type="ECO:0000313" key="3">
    <source>
        <dbReference type="Proteomes" id="UP000236161"/>
    </source>
</evidence>
<feature type="compositionally biased region" description="Polar residues" evidence="1">
    <location>
        <begin position="1"/>
        <end position="16"/>
    </location>
</feature>
<accession>A0A2I0ANM7</accession>
<dbReference type="PANTHER" id="PTHR45283">
    <property type="entry name" value="NAD(P)H-QUINONE OXIDOREDUCTASE SUBUNIT T, CHLOROPLASTIC"/>
    <property type="match status" value="1"/>
</dbReference>
<name>A0A2I0ANM7_9ASPA</name>
<sequence length="136" mass="15273">MGLTTAASSIFSTPSSPDLWANRRQAGRRRTRVRVTAASDDSPSEEPARRTKWKHVDTRIHWANQEDGWIGGRKTAKPQADGSEAEQQQSMGKRFADLINQSSASHYHSSEQPWHLKTLCNLQFHVSMVIMIIGVC</sequence>
<dbReference type="Proteomes" id="UP000236161">
    <property type="component" value="Unassembled WGS sequence"/>
</dbReference>
<feature type="region of interest" description="Disordered" evidence="1">
    <location>
        <begin position="67"/>
        <end position="91"/>
    </location>
</feature>
<dbReference type="AlphaFoldDB" id="A0A2I0ANM7"/>
<dbReference type="STRING" id="1088818.A0A2I0ANM7"/>
<dbReference type="PANTHER" id="PTHR45283:SF1">
    <property type="entry name" value="NAD(P)H-QUINONE OXIDOREDUCTASE SUBUNIT T, CHLOROPLASTIC"/>
    <property type="match status" value="1"/>
</dbReference>
<proteinExistence type="predicted"/>
<evidence type="ECO:0000256" key="1">
    <source>
        <dbReference type="SAM" id="MobiDB-lite"/>
    </source>
</evidence>
<reference evidence="2 3" key="1">
    <citation type="journal article" date="2017" name="Nature">
        <title>The Apostasia genome and the evolution of orchids.</title>
        <authorList>
            <person name="Zhang G.Q."/>
            <person name="Liu K.W."/>
            <person name="Li Z."/>
            <person name="Lohaus R."/>
            <person name="Hsiao Y.Y."/>
            <person name="Niu S.C."/>
            <person name="Wang J.Y."/>
            <person name="Lin Y.C."/>
            <person name="Xu Q."/>
            <person name="Chen L.J."/>
            <person name="Yoshida K."/>
            <person name="Fujiwara S."/>
            <person name="Wang Z.W."/>
            <person name="Zhang Y.Q."/>
            <person name="Mitsuda N."/>
            <person name="Wang M."/>
            <person name="Liu G.H."/>
            <person name="Pecoraro L."/>
            <person name="Huang H.X."/>
            <person name="Xiao X.J."/>
            <person name="Lin M."/>
            <person name="Wu X.Y."/>
            <person name="Wu W.L."/>
            <person name="Chen Y.Y."/>
            <person name="Chang S.B."/>
            <person name="Sakamoto S."/>
            <person name="Ohme-Takagi M."/>
            <person name="Yagi M."/>
            <person name="Zeng S.J."/>
            <person name="Shen C.Y."/>
            <person name="Yeh C.M."/>
            <person name="Luo Y.B."/>
            <person name="Tsai W.C."/>
            <person name="Van de Peer Y."/>
            <person name="Liu Z.J."/>
        </authorList>
    </citation>
    <scope>NUCLEOTIDE SEQUENCE [LARGE SCALE GENOMIC DNA]</scope>
    <source>
        <strain evidence="3">cv. Shenzhen</strain>
        <tissue evidence="2">Stem</tissue>
    </source>
</reference>
<dbReference type="OrthoDB" id="445556at2759"/>
<evidence type="ECO:0000313" key="2">
    <source>
        <dbReference type="EMBL" id="PKA57144.1"/>
    </source>
</evidence>